<dbReference type="PANTHER" id="PTHR46517:SF1">
    <property type="entry name" value="FRUCTOSE-2,6-BISPHOSPHATASE TIGAR"/>
    <property type="match status" value="1"/>
</dbReference>
<dbReference type="GO" id="GO:0045820">
    <property type="term" value="P:negative regulation of glycolytic process"/>
    <property type="evidence" value="ECO:0007669"/>
    <property type="project" value="TreeGrafter"/>
</dbReference>
<evidence type="ECO:0000256" key="8">
    <source>
        <dbReference type="SAM" id="Phobius"/>
    </source>
</evidence>
<dbReference type="InterPro" id="IPR013078">
    <property type="entry name" value="His_Pase_superF_clade-1"/>
</dbReference>
<evidence type="ECO:0000256" key="2">
    <source>
        <dbReference type="ARBA" id="ARBA00006824"/>
    </source>
</evidence>
<comment type="caution">
    <text evidence="9">The sequence shown here is derived from an EMBL/GenBank/DDBJ whole genome shotgun (WGS) entry which is preliminary data.</text>
</comment>
<evidence type="ECO:0000256" key="7">
    <source>
        <dbReference type="PIRSR" id="PIRSR613078-2"/>
    </source>
</evidence>
<dbReference type="SUPFAM" id="SSF53254">
    <property type="entry name" value="Phosphoglycerate mutase-like"/>
    <property type="match status" value="1"/>
</dbReference>
<accession>A0A1D2NF65</accession>
<feature type="binding site" evidence="7">
    <location>
        <position position="244"/>
    </location>
    <ligand>
        <name>substrate</name>
    </ligand>
</feature>
<dbReference type="STRING" id="48709.A0A1D2NF65"/>
<dbReference type="InterPro" id="IPR051695">
    <property type="entry name" value="Phosphoglycerate_Mutase"/>
</dbReference>
<dbReference type="EMBL" id="LJIJ01000060">
    <property type="protein sequence ID" value="ODN03889.1"/>
    <property type="molecule type" value="Genomic_DNA"/>
</dbReference>
<dbReference type="PANTHER" id="PTHR46517">
    <property type="entry name" value="FRUCTOSE-2,6-BISPHOSPHATASE TIGAR"/>
    <property type="match status" value="1"/>
</dbReference>
<dbReference type="GO" id="GO:0043456">
    <property type="term" value="P:regulation of pentose-phosphate shunt"/>
    <property type="evidence" value="ECO:0007669"/>
    <property type="project" value="TreeGrafter"/>
</dbReference>
<dbReference type="InterPro" id="IPR007248">
    <property type="entry name" value="Mpv17_PMP22"/>
</dbReference>
<dbReference type="Pfam" id="PF00300">
    <property type="entry name" value="His_Phos_1"/>
    <property type="match status" value="1"/>
</dbReference>
<dbReference type="InterPro" id="IPR029033">
    <property type="entry name" value="His_PPase_superfam"/>
</dbReference>
<sequence length="416" mass="46853">MAAPVALRLRGFIKDYPVVKGMVTYAVLWPVSNICQQTIQGREQYNFGEAARFCIFGTLVVSPSLYAWVRIAGRLIPGNSVKSAIKKALVEQVLYSPFAITLFYSGMSVLENKSLDELKSEVQAKFWPTYRTGICIWPVVQTLNFAFIKERNRVAVTGVVSFFWTVFLSYMKQKEFKRKTKFYTNVLLKIIANNSGETFMNSKRLLQGHTDAALSEIGIEQAKLLGQAITSTTFTRAYSSDLQRAYNTAKLVLSELKTPCPEIVKHANLRERSYGEAEGRPAQEFIEEAAKANISIHEYTPNGGESIQHLSKRVAEFFEELCTLSETTTSNENVLVVSHGGWIQGLMRYLHSDRNKYELKNFTPGNAIRIHFNTGLTVMSITPSPNENGTPKYEVNILKMNDASHLPKSLDTFHKS</sequence>
<keyword evidence="5 8" id="KW-1133">Transmembrane helix</keyword>
<evidence type="ECO:0000256" key="5">
    <source>
        <dbReference type="ARBA" id="ARBA00022989"/>
    </source>
</evidence>
<dbReference type="GO" id="GO:0005829">
    <property type="term" value="C:cytosol"/>
    <property type="evidence" value="ECO:0007669"/>
    <property type="project" value="TreeGrafter"/>
</dbReference>
<keyword evidence="4" id="KW-0378">Hydrolase</keyword>
<dbReference type="Pfam" id="PF04117">
    <property type="entry name" value="Mpv17_PMP22"/>
    <property type="match status" value="1"/>
</dbReference>
<evidence type="ECO:0000256" key="3">
    <source>
        <dbReference type="ARBA" id="ARBA00022692"/>
    </source>
</evidence>
<proteinExistence type="inferred from homology"/>
<feature type="binding site" evidence="7">
    <location>
        <begin position="271"/>
        <end position="274"/>
    </location>
    <ligand>
        <name>substrate</name>
    </ligand>
</feature>
<keyword evidence="10" id="KW-1185">Reference proteome</keyword>
<reference evidence="9 10" key="1">
    <citation type="journal article" date="2016" name="Genome Biol. Evol.">
        <title>Gene Family Evolution Reflects Adaptation to Soil Environmental Stressors in the Genome of the Collembolan Orchesella cincta.</title>
        <authorList>
            <person name="Faddeeva-Vakhrusheva A."/>
            <person name="Derks M.F."/>
            <person name="Anvar S.Y."/>
            <person name="Agamennone V."/>
            <person name="Suring W."/>
            <person name="Smit S."/>
            <person name="van Straalen N.M."/>
            <person name="Roelofs D."/>
        </authorList>
    </citation>
    <scope>NUCLEOTIDE SEQUENCE [LARGE SCALE GENOMIC DNA]</scope>
    <source>
        <tissue evidence="9">Mixed pool</tissue>
    </source>
</reference>
<evidence type="ECO:0000256" key="1">
    <source>
        <dbReference type="ARBA" id="ARBA00004141"/>
    </source>
</evidence>
<keyword evidence="3 8" id="KW-0812">Transmembrane</keyword>
<protein>
    <submittedName>
        <fullName evidence="9">Fructose-2,6-bisphosphatase TIGAR</fullName>
    </submittedName>
</protein>
<dbReference type="OrthoDB" id="430207at2759"/>
<evidence type="ECO:0000313" key="9">
    <source>
        <dbReference type="EMBL" id="ODN03889.1"/>
    </source>
</evidence>
<dbReference type="GO" id="GO:0016020">
    <property type="term" value="C:membrane"/>
    <property type="evidence" value="ECO:0007669"/>
    <property type="project" value="UniProtKB-SubCell"/>
</dbReference>
<comment type="similarity">
    <text evidence="2">Belongs to the peroxisomal membrane protein PXMP2/4 family.</text>
</comment>
<feature type="transmembrane region" description="Helical" evidence="8">
    <location>
        <begin position="154"/>
        <end position="171"/>
    </location>
</feature>
<dbReference type="SMART" id="SM00855">
    <property type="entry name" value="PGAM"/>
    <property type="match status" value="1"/>
</dbReference>
<evidence type="ECO:0000256" key="4">
    <source>
        <dbReference type="ARBA" id="ARBA00022801"/>
    </source>
</evidence>
<evidence type="ECO:0000256" key="6">
    <source>
        <dbReference type="ARBA" id="ARBA00023136"/>
    </source>
</evidence>
<dbReference type="AlphaFoldDB" id="A0A1D2NF65"/>
<evidence type="ECO:0000313" key="10">
    <source>
        <dbReference type="Proteomes" id="UP000094527"/>
    </source>
</evidence>
<organism evidence="9 10">
    <name type="scientific">Orchesella cincta</name>
    <name type="common">Springtail</name>
    <name type="synonym">Podura cincta</name>
    <dbReference type="NCBI Taxonomy" id="48709"/>
    <lineage>
        <taxon>Eukaryota</taxon>
        <taxon>Metazoa</taxon>
        <taxon>Ecdysozoa</taxon>
        <taxon>Arthropoda</taxon>
        <taxon>Hexapoda</taxon>
        <taxon>Collembola</taxon>
        <taxon>Entomobryomorpha</taxon>
        <taxon>Entomobryoidea</taxon>
        <taxon>Orchesellidae</taxon>
        <taxon>Orchesellinae</taxon>
        <taxon>Orchesella</taxon>
    </lineage>
</organism>
<name>A0A1D2NF65_ORCCI</name>
<comment type="subcellular location">
    <subcellularLocation>
        <location evidence="1">Membrane</location>
        <topology evidence="1">Multi-pass membrane protein</topology>
    </subcellularLocation>
</comment>
<keyword evidence="6 8" id="KW-0472">Membrane</keyword>
<dbReference type="Proteomes" id="UP000094527">
    <property type="component" value="Unassembled WGS sequence"/>
</dbReference>
<dbReference type="Gene3D" id="3.40.50.1240">
    <property type="entry name" value="Phosphoglycerate mutase-like"/>
    <property type="match status" value="1"/>
</dbReference>
<dbReference type="GO" id="GO:0004331">
    <property type="term" value="F:fructose-2,6-bisphosphate 2-phosphatase activity"/>
    <property type="evidence" value="ECO:0007669"/>
    <property type="project" value="TreeGrafter"/>
</dbReference>
<dbReference type="CDD" id="cd07067">
    <property type="entry name" value="HP_PGM_like"/>
    <property type="match status" value="1"/>
</dbReference>
<gene>
    <name evidence="9" type="ORF">Ocin01_02772</name>
</gene>